<evidence type="ECO:0000313" key="1">
    <source>
        <dbReference type="EMBL" id="KAG0141090.1"/>
    </source>
</evidence>
<proteinExistence type="predicted"/>
<keyword evidence="2" id="KW-1185">Reference proteome</keyword>
<protein>
    <submittedName>
        <fullName evidence="1">Uncharacterized protein</fullName>
    </submittedName>
</protein>
<name>A0A9P6N772_9BASI</name>
<reference evidence="1" key="1">
    <citation type="submission" date="2013-11" db="EMBL/GenBank/DDBJ databases">
        <title>Genome sequence of the fusiform rust pathogen reveals effectors for host alternation and coevolution with pine.</title>
        <authorList>
            <consortium name="DOE Joint Genome Institute"/>
            <person name="Smith K."/>
            <person name="Pendleton A."/>
            <person name="Kubisiak T."/>
            <person name="Anderson C."/>
            <person name="Salamov A."/>
            <person name="Aerts A."/>
            <person name="Riley R."/>
            <person name="Clum A."/>
            <person name="Lindquist E."/>
            <person name="Ence D."/>
            <person name="Campbell M."/>
            <person name="Kronenberg Z."/>
            <person name="Feau N."/>
            <person name="Dhillon B."/>
            <person name="Hamelin R."/>
            <person name="Burleigh J."/>
            <person name="Smith J."/>
            <person name="Yandell M."/>
            <person name="Nelson C."/>
            <person name="Grigoriev I."/>
            <person name="Davis J."/>
        </authorList>
    </citation>
    <scope>NUCLEOTIDE SEQUENCE</scope>
    <source>
        <strain evidence="1">G11</strain>
    </source>
</reference>
<sequence>MEERLAPWRGTLTHRFGRTVTKYCRECGVPDSLAHLTLLSKISIPTKDFPTESENRGAANECS</sequence>
<dbReference type="EMBL" id="MU167403">
    <property type="protein sequence ID" value="KAG0141090.1"/>
    <property type="molecule type" value="Genomic_DNA"/>
</dbReference>
<accession>A0A9P6N772</accession>
<gene>
    <name evidence="1" type="ORF">CROQUDRAFT_664323</name>
</gene>
<dbReference type="AlphaFoldDB" id="A0A9P6N772"/>
<dbReference type="Proteomes" id="UP000886653">
    <property type="component" value="Unassembled WGS sequence"/>
</dbReference>
<evidence type="ECO:0000313" key="2">
    <source>
        <dbReference type="Proteomes" id="UP000886653"/>
    </source>
</evidence>
<organism evidence="1 2">
    <name type="scientific">Cronartium quercuum f. sp. fusiforme G11</name>
    <dbReference type="NCBI Taxonomy" id="708437"/>
    <lineage>
        <taxon>Eukaryota</taxon>
        <taxon>Fungi</taxon>
        <taxon>Dikarya</taxon>
        <taxon>Basidiomycota</taxon>
        <taxon>Pucciniomycotina</taxon>
        <taxon>Pucciniomycetes</taxon>
        <taxon>Pucciniales</taxon>
        <taxon>Coleosporiaceae</taxon>
        <taxon>Cronartium</taxon>
    </lineage>
</organism>
<comment type="caution">
    <text evidence="1">The sequence shown here is derived from an EMBL/GenBank/DDBJ whole genome shotgun (WGS) entry which is preliminary data.</text>
</comment>